<proteinExistence type="predicted"/>
<accession>D1BJN1</accession>
<evidence type="ECO:0000313" key="1">
    <source>
        <dbReference type="EMBL" id="ACZ20287.1"/>
    </source>
</evidence>
<keyword evidence="2" id="KW-1185">Reference proteome</keyword>
<reference evidence="1 2" key="1">
    <citation type="journal article" date="2009" name="Stand. Genomic Sci.">
        <title>Complete genome sequence of Sanguibacter keddieii type strain (ST-74).</title>
        <authorList>
            <person name="Ivanova N."/>
            <person name="Sikorski J."/>
            <person name="Sims D."/>
            <person name="Brettin T."/>
            <person name="Detter J.C."/>
            <person name="Han C."/>
            <person name="Lapidus A."/>
            <person name="Copeland A."/>
            <person name="Glavina Del Rio T."/>
            <person name="Nolan M."/>
            <person name="Chen F."/>
            <person name="Lucas S."/>
            <person name="Tice H."/>
            <person name="Cheng J.F."/>
            <person name="Bruce D."/>
            <person name="Goodwin L."/>
            <person name="Pitluck S."/>
            <person name="Pati A."/>
            <person name="Mavromatis K."/>
            <person name="Chen A."/>
            <person name="Palaniappan K."/>
            <person name="D'haeseleer P."/>
            <person name="Chain P."/>
            <person name="Bristow J."/>
            <person name="Eisen J.A."/>
            <person name="Markowitz V."/>
            <person name="Hugenholtz P."/>
            <person name="Goker M."/>
            <person name="Pukall R."/>
            <person name="Klenk H.P."/>
            <person name="Kyrpides N.C."/>
        </authorList>
    </citation>
    <scope>NUCLEOTIDE SEQUENCE [LARGE SCALE GENOMIC DNA]</scope>
    <source>
        <strain evidence="2">ATCC 51767 / DSM 10542 / NCFB 3025 / ST-74</strain>
    </source>
</reference>
<organism evidence="1 2">
    <name type="scientific">Sanguibacter keddieii (strain ATCC 51767 / DSM 10542 / NCFB 3025 / ST-74)</name>
    <dbReference type="NCBI Taxonomy" id="446469"/>
    <lineage>
        <taxon>Bacteria</taxon>
        <taxon>Bacillati</taxon>
        <taxon>Actinomycetota</taxon>
        <taxon>Actinomycetes</taxon>
        <taxon>Micrococcales</taxon>
        <taxon>Sanguibacteraceae</taxon>
        <taxon>Sanguibacter</taxon>
    </lineage>
</organism>
<protein>
    <recommendedName>
        <fullName evidence="3">DUF2993 domain-containing protein</fullName>
    </recommendedName>
</protein>
<dbReference type="KEGG" id="ske:Sked_03190"/>
<dbReference type="EMBL" id="CP001819">
    <property type="protein sequence ID" value="ACZ20287.1"/>
    <property type="molecule type" value="Genomic_DNA"/>
</dbReference>
<dbReference type="InterPro" id="IPR021373">
    <property type="entry name" value="DUF2993"/>
</dbReference>
<sequence length="211" mass="22003">MVAAVVAVVAAGPLEWSLRTHTADVVRYEVERTVGASGDVDVRLGGWPLIPQVVRGSLSSVTVTLETTTCGDLALDDVTLTGSDVRPSVPYVHDLSVRAVVSPEAIQAALDRDGGEDLDVTTDAGRLAVTAPADDRAHPLEVSVVDHRRVTFAVDDSTPAGTDLAERIANLSFDTSCPASFGWIDAATVDDAGIILTGHTAAAALYEREAS</sequence>
<evidence type="ECO:0008006" key="3">
    <source>
        <dbReference type="Google" id="ProtNLM"/>
    </source>
</evidence>
<evidence type="ECO:0000313" key="2">
    <source>
        <dbReference type="Proteomes" id="UP000000322"/>
    </source>
</evidence>
<dbReference type="AlphaFoldDB" id="D1BJN1"/>
<dbReference type="STRING" id="446469.Sked_03190"/>
<gene>
    <name evidence="1" type="ordered locus">Sked_03190</name>
</gene>
<dbReference type="Pfam" id="PF11209">
    <property type="entry name" value="LmeA"/>
    <property type="match status" value="1"/>
</dbReference>
<name>D1BJN1_SANKS</name>
<dbReference type="HOGENOM" id="CLU_1304163_0_0_11"/>
<dbReference type="Proteomes" id="UP000000322">
    <property type="component" value="Chromosome"/>
</dbReference>